<protein>
    <recommendedName>
        <fullName evidence="6">WD40-repeat-containing domain protein</fullName>
    </recommendedName>
</protein>
<evidence type="ECO:0000256" key="1">
    <source>
        <dbReference type="ARBA" id="ARBA00022574"/>
    </source>
</evidence>
<sequence length="116" mass="12376">MATGSCDNAIKVQDAWGTCLVTLVGHDSWVQALVFYPGARYLLSVSDAKTLRCWDLSQQGKSVKMFDAQDSFVTCLRWAPAVAKSALSDSASKGKGNDKVSKKGAVNESIAKIFAG</sequence>
<dbReference type="InterPro" id="IPR036322">
    <property type="entry name" value="WD40_repeat_dom_sf"/>
</dbReference>
<dbReference type="PANTHER" id="PTHR19848">
    <property type="entry name" value="WD40 REPEAT PROTEIN"/>
    <property type="match status" value="1"/>
</dbReference>
<dbReference type="SUPFAM" id="SSF50978">
    <property type="entry name" value="WD40 repeat-like"/>
    <property type="match status" value="1"/>
</dbReference>
<name>A0A5N6YYN9_9EURO</name>
<dbReference type="AlphaFoldDB" id="A0A5N6YYN9"/>
<evidence type="ECO:0008006" key="6">
    <source>
        <dbReference type="Google" id="ProtNLM"/>
    </source>
</evidence>
<evidence type="ECO:0000256" key="3">
    <source>
        <dbReference type="PROSITE-ProRule" id="PRU00221"/>
    </source>
</evidence>
<organism evidence="4 5">
    <name type="scientific">Aspergillus coremiiformis</name>
    <dbReference type="NCBI Taxonomy" id="138285"/>
    <lineage>
        <taxon>Eukaryota</taxon>
        <taxon>Fungi</taxon>
        <taxon>Dikarya</taxon>
        <taxon>Ascomycota</taxon>
        <taxon>Pezizomycotina</taxon>
        <taxon>Eurotiomycetes</taxon>
        <taxon>Eurotiomycetidae</taxon>
        <taxon>Eurotiales</taxon>
        <taxon>Aspergillaceae</taxon>
        <taxon>Aspergillus</taxon>
        <taxon>Aspergillus subgen. Circumdati</taxon>
    </lineage>
</organism>
<evidence type="ECO:0000313" key="5">
    <source>
        <dbReference type="Proteomes" id="UP000327118"/>
    </source>
</evidence>
<feature type="repeat" description="WD" evidence="3">
    <location>
        <begin position="23"/>
        <end position="64"/>
    </location>
</feature>
<dbReference type="EMBL" id="ML739251">
    <property type="protein sequence ID" value="KAE8350053.1"/>
    <property type="molecule type" value="Genomic_DNA"/>
</dbReference>
<gene>
    <name evidence="4" type="ORF">BDV28DRAFT_151300</name>
</gene>
<dbReference type="InterPro" id="IPR001680">
    <property type="entry name" value="WD40_rpt"/>
</dbReference>
<dbReference type="Pfam" id="PF00400">
    <property type="entry name" value="WD40"/>
    <property type="match status" value="1"/>
</dbReference>
<dbReference type="InterPro" id="IPR015943">
    <property type="entry name" value="WD40/YVTN_repeat-like_dom_sf"/>
</dbReference>
<keyword evidence="1 3" id="KW-0853">WD repeat</keyword>
<accession>A0A5N6YYN9</accession>
<dbReference type="PROSITE" id="PS50082">
    <property type="entry name" value="WD_REPEATS_2"/>
    <property type="match status" value="1"/>
</dbReference>
<reference evidence="5" key="1">
    <citation type="submission" date="2019-04" db="EMBL/GenBank/DDBJ databases">
        <title>Friends and foes A comparative genomics studyof 23 Aspergillus species from section Flavi.</title>
        <authorList>
            <consortium name="DOE Joint Genome Institute"/>
            <person name="Kjaerbolling I."/>
            <person name="Vesth T."/>
            <person name="Frisvad J.C."/>
            <person name="Nybo J.L."/>
            <person name="Theobald S."/>
            <person name="Kildgaard S."/>
            <person name="Isbrandt T."/>
            <person name="Kuo A."/>
            <person name="Sato A."/>
            <person name="Lyhne E.K."/>
            <person name="Kogle M.E."/>
            <person name="Wiebenga A."/>
            <person name="Kun R.S."/>
            <person name="Lubbers R.J."/>
            <person name="Makela M.R."/>
            <person name="Barry K."/>
            <person name="Chovatia M."/>
            <person name="Clum A."/>
            <person name="Daum C."/>
            <person name="Haridas S."/>
            <person name="He G."/>
            <person name="LaButti K."/>
            <person name="Lipzen A."/>
            <person name="Mondo S."/>
            <person name="Riley R."/>
            <person name="Salamov A."/>
            <person name="Simmons B.A."/>
            <person name="Magnuson J.K."/>
            <person name="Henrissat B."/>
            <person name="Mortensen U.H."/>
            <person name="Larsen T.O."/>
            <person name="Devries R.P."/>
            <person name="Grigoriev I.V."/>
            <person name="Machida M."/>
            <person name="Baker S.E."/>
            <person name="Andersen M.R."/>
        </authorList>
    </citation>
    <scope>NUCLEOTIDE SEQUENCE [LARGE SCALE GENOMIC DNA]</scope>
    <source>
        <strain evidence="5">CBS 553.77</strain>
    </source>
</reference>
<dbReference type="Gene3D" id="2.130.10.10">
    <property type="entry name" value="YVTN repeat-like/Quinoprotein amine dehydrogenase"/>
    <property type="match status" value="1"/>
</dbReference>
<evidence type="ECO:0000313" key="4">
    <source>
        <dbReference type="EMBL" id="KAE8350053.1"/>
    </source>
</evidence>
<keyword evidence="5" id="KW-1185">Reference proteome</keyword>
<dbReference type="Proteomes" id="UP000327118">
    <property type="component" value="Unassembled WGS sequence"/>
</dbReference>
<dbReference type="PANTHER" id="PTHR19848:SF8">
    <property type="entry name" value="F-BOX AND WD REPEAT DOMAIN CONTAINING 7"/>
    <property type="match status" value="1"/>
</dbReference>
<dbReference type="PROSITE" id="PS50294">
    <property type="entry name" value="WD_REPEATS_REGION"/>
    <property type="match status" value="1"/>
</dbReference>
<dbReference type="OrthoDB" id="538223at2759"/>
<keyword evidence="2" id="KW-0677">Repeat</keyword>
<dbReference type="SMART" id="SM00320">
    <property type="entry name" value="WD40"/>
    <property type="match status" value="1"/>
</dbReference>
<proteinExistence type="predicted"/>
<evidence type="ECO:0000256" key="2">
    <source>
        <dbReference type="ARBA" id="ARBA00022737"/>
    </source>
</evidence>